<evidence type="ECO:0000256" key="1">
    <source>
        <dbReference type="ARBA" id="ARBA00000085"/>
    </source>
</evidence>
<dbReference type="Pfam" id="PF00512">
    <property type="entry name" value="HisKA"/>
    <property type="match status" value="1"/>
</dbReference>
<accession>A0A4R9IA34</accession>
<evidence type="ECO:0000259" key="13">
    <source>
        <dbReference type="PROSITE" id="PS50110"/>
    </source>
</evidence>
<keyword evidence="8" id="KW-0902">Two-component regulatory system</keyword>
<dbReference type="Pfam" id="PF00072">
    <property type="entry name" value="Response_reg"/>
    <property type="match status" value="1"/>
</dbReference>
<dbReference type="Proteomes" id="UP000298009">
    <property type="component" value="Unassembled WGS sequence"/>
</dbReference>
<dbReference type="InterPro" id="IPR001789">
    <property type="entry name" value="Sig_transdc_resp-reg_receiver"/>
</dbReference>
<evidence type="ECO:0000256" key="5">
    <source>
        <dbReference type="ARBA" id="ARBA00022553"/>
    </source>
</evidence>
<evidence type="ECO:0000256" key="11">
    <source>
        <dbReference type="SAM" id="Phobius"/>
    </source>
</evidence>
<dbReference type="Gene3D" id="3.30.450.350">
    <property type="entry name" value="CHASE domain"/>
    <property type="match status" value="1"/>
</dbReference>
<dbReference type="Gene3D" id="3.40.50.2300">
    <property type="match status" value="1"/>
</dbReference>
<dbReference type="SUPFAM" id="SSF47384">
    <property type="entry name" value="Homodimeric domain of signal transducing histidine kinase"/>
    <property type="match status" value="1"/>
</dbReference>
<evidence type="ECO:0000256" key="3">
    <source>
        <dbReference type="ARBA" id="ARBA00012438"/>
    </source>
</evidence>
<keyword evidence="5 10" id="KW-0597">Phosphoprotein</keyword>
<dbReference type="FunFam" id="3.30.565.10:FF:000010">
    <property type="entry name" value="Sensor histidine kinase RcsC"/>
    <property type="match status" value="1"/>
</dbReference>
<dbReference type="InterPro" id="IPR003661">
    <property type="entry name" value="HisK_dim/P_dom"/>
</dbReference>
<dbReference type="InterPro" id="IPR011006">
    <property type="entry name" value="CheY-like_superfamily"/>
</dbReference>
<feature type="domain" description="Response regulatory" evidence="13">
    <location>
        <begin position="788"/>
        <end position="911"/>
    </location>
</feature>
<dbReference type="InterPro" id="IPR003594">
    <property type="entry name" value="HATPase_dom"/>
</dbReference>
<comment type="catalytic activity">
    <reaction evidence="1">
        <text>ATP + protein L-histidine = ADP + protein N-phospho-L-histidine.</text>
        <dbReference type="EC" id="2.7.13.3"/>
    </reaction>
</comment>
<dbReference type="PROSITE" id="PS50109">
    <property type="entry name" value="HIS_KIN"/>
    <property type="match status" value="1"/>
</dbReference>
<dbReference type="EMBL" id="RQFK01000026">
    <property type="protein sequence ID" value="TGK82657.1"/>
    <property type="molecule type" value="Genomic_DNA"/>
</dbReference>
<evidence type="ECO:0000256" key="7">
    <source>
        <dbReference type="ARBA" id="ARBA00022989"/>
    </source>
</evidence>
<keyword evidence="7 11" id="KW-1133">Transmembrane helix</keyword>
<dbReference type="CDD" id="cd00082">
    <property type="entry name" value="HisKA"/>
    <property type="match status" value="1"/>
</dbReference>
<dbReference type="CDD" id="cd16922">
    <property type="entry name" value="HATPase_EvgS-ArcB-TorS-like"/>
    <property type="match status" value="1"/>
</dbReference>
<dbReference type="PANTHER" id="PTHR45339:SF1">
    <property type="entry name" value="HYBRID SIGNAL TRANSDUCTION HISTIDINE KINASE J"/>
    <property type="match status" value="1"/>
</dbReference>
<dbReference type="InterPro" id="IPR005467">
    <property type="entry name" value="His_kinase_dom"/>
</dbReference>
<evidence type="ECO:0000259" key="12">
    <source>
        <dbReference type="PROSITE" id="PS50109"/>
    </source>
</evidence>
<proteinExistence type="predicted"/>
<evidence type="ECO:0000256" key="6">
    <source>
        <dbReference type="ARBA" id="ARBA00022692"/>
    </source>
</evidence>
<dbReference type="GO" id="GO:0005886">
    <property type="term" value="C:plasma membrane"/>
    <property type="evidence" value="ECO:0007669"/>
    <property type="project" value="UniProtKB-SubCell"/>
</dbReference>
<dbReference type="SMART" id="SM00387">
    <property type="entry name" value="HATPase_c"/>
    <property type="match status" value="1"/>
</dbReference>
<evidence type="ECO:0000256" key="10">
    <source>
        <dbReference type="PROSITE-ProRule" id="PRU00169"/>
    </source>
</evidence>
<dbReference type="GO" id="GO:0000155">
    <property type="term" value="F:phosphorelay sensor kinase activity"/>
    <property type="evidence" value="ECO:0007669"/>
    <property type="project" value="InterPro"/>
</dbReference>
<dbReference type="InterPro" id="IPR006189">
    <property type="entry name" value="CHASE_dom"/>
</dbReference>
<feature type="domain" description="CHASE" evidence="14">
    <location>
        <begin position="265"/>
        <end position="423"/>
    </location>
</feature>
<dbReference type="OrthoDB" id="9797243at2"/>
<dbReference type="InterPro" id="IPR004358">
    <property type="entry name" value="Sig_transdc_His_kin-like_C"/>
</dbReference>
<evidence type="ECO:0000256" key="4">
    <source>
        <dbReference type="ARBA" id="ARBA00022475"/>
    </source>
</evidence>
<dbReference type="RefSeq" id="WP_135602471.1">
    <property type="nucleotide sequence ID" value="NZ_RQFK01000026.1"/>
</dbReference>
<feature type="transmembrane region" description="Helical" evidence="11">
    <location>
        <begin position="45"/>
        <end position="64"/>
    </location>
</feature>
<organism evidence="15 16">
    <name type="scientific">Leptospira noumeaensis</name>
    <dbReference type="NCBI Taxonomy" id="2484964"/>
    <lineage>
        <taxon>Bacteria</taxon>
        <taxon>Pseudomonadati</taxon>
        <taxon>Spirochaetota</taxon>
        <taxon>Spirochaetia</taxon>
        <taxon>Leptospirales</taxon>
        <taxon>Leptospiraceae</taxon>
        <taxon>Leptospira</taxon>
    </lineage>
</organism>
<dbReference type="SMART" id="SM01079">
    <property type="entry name" value="CHASE"/>
    <property type="match status" value="1"/>
</dbReference>
<dbReference type="CDD" id="cd17546">
    <property type="entry name" value="REC_hyHK_CKI1_RcsC-like"/>
    <property type="match status" value="1"/>
</dbReference>
<dbReference type="PROSITE" id="PS50110">
    <property type="entry name" value="RESPONSE_REGULATORY"/>
    <property type="match status" value="1"/>
</dbReference>
<feature type="domain" description="Histidine kinase" evidence="12">
    <location>
        <begin position="546"/>
        <end position="765"/>
    </location>
</feature>
<name>A0A4R9IA34_9LEPT</name>
<keyword evidence="4" id="KW-1003">Cell membrane</keyword>
<keyword evidence="6 11" id="KW-0812">Transmembrane</keyword>
<dbReference type="PRINTS" id="PR00344">
    <property type="entry name" value="BCTRLSENSOR"/>
</dbReference>
<reference evidence="15" key="1">
    <citation type="journal article" date="2019" name="PLoS Negl. Trop. Dis.">
        <title>Revisiting the worldwide diversity of Leptospira species in the environment.</title>
        <authorList>
            <person name="Vincent A.T."/>
            <person name="Schiettekatte O."/>
            <person name="Bourhy P."/>
            <person name="Veyrier F.J."/>
            <person name="Picardeau M."/>
        </authorList>
    </citation>
    <scope>NUCLEOTIDE SEQUENCE [LARGE SCALE GENOMIC DNA]</scope>
    <source>
        <strain evidence="15">201800287</strain>
    </source>
</reference>
<dbReference type="Pfam" id="PF05231">
    <property type="entry name" value="MASE1"/>
    <property type="match status" value="1"/>
</dbReference>
<dbReference type="Pfam" id="PF03924">
    <property type="entry name" value="CHASE"/>
    <property type="match status" value="1"/>
</dbReference>
<dbReference type="InterPro" id="IPR007895">
    <property type="entry name" value="MASE1"/>
</dbReference>
<feature type="modified residue" description="4-aspartylphosphate" evidence="10">
    <location>
        <position position="843"/>
    </location>
</feature>
<comment type="caution">
    <text evidence="15">The sequence shown here is derived from an EMBL/GenBank/DDBJ whole genome shotgun (WGS) entry which is preliminary data.</text>
</comment>
<protein>
    <recommendedName>
        <fullName evidence="3">histidine kinase</fullName>
        <ecNumber evidence="3">2.7.13.3</ecNumber>
    </recommendedName>
</protein>
<dbReference type="Gene3D" id="3.30.565.10">
    <property type="entry name" value="Histidine kinase-like ATPase, C-terminal domain"/>
    <property type="match status" value="1"/>
</dbReference>
<gene>
    <name evidence="15" type="ORF">EHQ24_13410</name>
</gene>
<feature type="transmembrane region" description="Helical" evidence="11">
    <location>
        <begin position="496"/>
        <end position="516"/>
    </location>
</feature>
<dbReference type="SUPFAM" id="SSF55874">
    <property type="entry name" value="ATPase domain of HSP90 chaperone/DNA topoisomerase II/histidine kinase"/>
    <property type="match status" value="1"/>
</dbReference>
<dbReference type="SMART" id="SM00448">
    <property type="entry name" value="REC"/>
    <property type="match status" value="1"/>
</dbReference>
<evidence type="ECO:0000259" key="14">
    <source>
        <dbReference type="PROSITE" id="PS50839"/>
    </source>
</evidence>
<dbReference type="PANTHER" id="PTHR45339">
    <property type="entry name" value="HYBRID SIGNAL TRANSDUCTION HISTIDINE KINASE J"/>
    <property type="match status" value="1"/>
</dbReference>
<dbReference type="AlphaFoldDB" id="A0A4R9IA34"/>
<keyword evidence="16" id="KW-1185">Reference proteome</keyword>
<feature type="transmembrane region" description="Helical" evidence="11">
    <location>
        <begin position="167"/>
        <end position="192"/>
    </location>
</feature>
<evidence type="ECO:0000313" key="15">
    <source>
        <dbReference type="EMBL" id="TGK82657.1"/>
    </source>
</evidence>
<dbReference type="Pfam" id="PF02518">
    <property type="entry name" value="HATPase_c"/>
    <property type="match status" value="1"/>
</dbReference>
<evidence type="ECO:0000256" key="9">
    <source>
        <dbReference type="ARBA" id="ARBA00023136"/>
    </source>
</evidence>
<dbReference type="InterPro" id="IPR036890">
    <property type="entry name" value="HATPase_C_sf"/>
</dbReference>
<evidence type="ECO:0000256" key="2">
    <source>
        <dbReference type="ARBA" id="ARBA00004651"/>
    </source>
</evidence>
<dbReference type="InterPro" id="IPR036097">
    <property type="entry name" value="HisK_dim/P_sf"/>
</dbReference>
<feature type="transmembrane region" description="Helical" evidence="11">
    <location>
        <begin position="198"/>
        <end position="221"/>
    </location>
</feature>
<evidence type="ECO:0000256" key="8">
    <source>
        <dbReference type="ARBA" id="ARBA00023012"/>
    </source>
</evidence>
<sequence length="913" mass="104670">MPSWNLLVKKFFKESILLVSVFLLYLVVGKLSLNLSSIDGYSTPVWPPAGLALGFVLLFGKRVWPALFLGAYFTNTTYFPTSETWIEFLISNPQNITISLGNSSSAVLGAYFLKKYSDPNLNIFQVHELLVFFILAGPVTAFIASTIGSFSLYYFKIIYFEFLFQTWLTWWMGDSIGIIIFTPLLILIWKWYLGEEKLIRLIIFASATMSTFVFTLSIFFITRNWEKEFIKYRIKSDGHIISSDIENRLYENIRLVKSLGAFISLTENLNRQYFEQFSNGIIGDSSSFTALSWNRLVSNSSRAVVEAQLKKDYSESNGVTIRKENRMLRSPISDKYVLIRYIHPYLENKQAVGYNLLSDQVRKDALFSAMSRKDIEITGKINLIQNLDNNLGFLLFYPVTRWNGEFGFATAVIRLESIINKSLVSNDPNHLCIKVEEFKDPFHTDIFSKDCLNNEERIFADYFYEYPITIGSHVLNIRAIATKEYFQKNLTNASRFILIISSLLTGLLGILLLIIMGKEKSIQDIVEKRTFELEKANLVKSEFLANMSHEIRTPMNGVLGMLTLLEQTNVDLEQKDYLDNAKKAVLSLLTIINDILDVSKLENKRLEMDLKPTNIHKLCKDLIQLFIPDARKKNLEFYVNVSGLDSNLYALVDENRLRQILINLIGNALKFTFTGSLSLDVNLSEDRNYIVFTVKDTGIGISPENISRLFNRFVQLEDSRTKKFEGSGLGLYISKQLVNLMGGEIEVQSVLNVGSTFQFTIPFEETDQREIQIENLHLKLVGENDHFHVLIAEDNSLNQKFIVKLFEKENIKTSVATNGIEVIQLLDESLVHIDNRFDMILMDIQMPLMDGMEATKLIRKRNDSYRDIPIIAITANSMDSQLKEYLENGMNGYVKKPIILTELMTAIYKNLKK</sequence>
<dbReference type="SUPFAM" id="SSF52172">
    <property type="entry name" value="CheY-like"/>
    <property type="match status" value="1"/>
</dbReference>
<comment type="subcellular location">
    <subcellularLocation>
        <location evidence="2">Cell membrane</location>
        <topology evidence="2">Multi-pass membrane protein</topology>
    </subcellularLocation>
</comment>
<feature type="transmembrane region" description="Helical" evidence="11">
    <location>
        <begin position="129"/>
        <end position="155"/>
    </location>
</feature>
<dbReference type="SMART" id="SM00388">
    <property type="entry name" value="HisKA"/>
    <property type="match status" value="1"/>
</dbReference>
<dbReference type="EC" id="2.7.13.3" evidence="3"/>
<dbReference type="Gene3D" id="1.10.287.130">
    <property type="match status" value="1"/>
</dbReference>
<evidence type="ECO:0000313" key="16">
    <source>
        <dbReference type="Proteomes" id="UP000298009"/>
    </source>
</evidence>
<keyword evidence="9 11" id="KW-0472">Membrane</keyword>
<dbReference type="InterPro" id="IPR042240">
    <property type="entry name" value="CHASE_sf"/>
</dbReference>
<feature type="transmembrane region" description="Helical" evidence="11">
    <location>
        <begin position="15"/>
        <end position="33"/>
    </location>
</feature>
<dbReference type="PROSITE" id="PS50839">
    <property type="entry name" value="CHASE"/>
    <property type="match status" value="1"/>
</dbReference>